<dbReference type="PANTHER" id="PTHR46874">
    <property type="entry name" value="TUMOR NECROSIS FACTOR RECEPTOR SUPERFAMILY MEMBER 6"/>
    <property type="match status" value="1"/>
</dbReference>
<evidence type="ECO:0000256" key="12">
    <source>
        <dbReference type="ARBA" id="ARBA00023288"/>
    </source>
</evidence>
<evidence type="ECO:0000256" key="5">
    <source>
        <dbReference type="ARBA" id="ARBA00022703"/>
    </source>
</evidence>
<comment type="subcellular location">
    <subcellularLocation>
        <location evidence="1">Cell membrane</location>
        <topology evidence="1">Single-pass type I membrane protein</topology>
    </subcellularLocation>
    <subcellularLocation>
        <location evidence="2">Membrane raft</location>
    </subcellularLocation>
</comment>
<dbReference type="SUPFAM" id="SSF57586">
    <property type="entry name" value="TNF receptor-like"/>
    <property type="match status" value="2"/>
</dbReference>
<feature type="repeat" description="TNFR-Cys" evidence="16">
    <location>
        <begin position="90"/>
        <end position="133"/>
    </location>
</feature>
<evidence type="ECO:0000256" key="7">
    <source>
        <dbReference type="ARBA" id="ARBA00022737"/>
    </source>
</evidence>
<feature type="chain" id="PRO_5044010314" description="Tumor necrosis factor receptor superfamily member 6" evidence="18">
    <location>
        <begin position="28"/>
        <end position="363"/>
    </location>
</feature>
<dbReference type="InterPro" id="IPR001368">
    <property type="entry name" value="TNFR/NGFR_Cys_rich_reg"/>
</dbReference>
<keyword evidence="5" id="KW-0053">Apoptosis</keyword>
<evidence type="ECO:0000313" key="22">
    <source>
        <dbReference type="Proteomes" id="UP001314229"/>
    </source>
</evidence>
<evidence type="ECO:0000256" key="18">
    <source>
        <dbReference type="SAM" id="SignalP"/>
    </source>
</evidence>
<feature type="domain" description="Death" evidence="19">
    <location>
        <begin position="258"/>
        <end position="304"/>
    </location>
</feature>
<dbReference type="GO" id="GO:0009897">
    <property type="term" value="C:external side of plasma membrane"/>
    <property type="evidence" value="ECO:0007669"/>
    <property type="project" value="TreeGrafter"/>
</dbReference>
<dbReference type="GO" id="GO:0032872">
    <property type="term" value="P:regulation of stress-activated MAPK cascade"/>
    <property type="evidence" value="ECO:0007669"/>
    <property type="project" value="TreeGrafter"/>
</dbReference>
<dbReference type="SUPFAM" id="SSF47986">
    <property type="entry name" value="DEATH domain"/>
    <property type="match status" value="1"/>
</dbReference>
<protein>
    <recommendedName>
        <fullName evidence="3">Tumor necrosis factor receptor superfamily member 6</fullName>
    </recommendedName>
    <alternativeName>
        <fullName evidence="14">Apo-1 antigen</fullName>
    </alternativeName>
    <alternativeName>
        <fullName evidence="15">Apoptosis-mediating surface antigen FAS</fullName>
    </alternativeName>
    <alternativeName>
        <fullName evidence="13">FASLG receptor</fullName>
    </alternativeName>
</protein>
<accession>A0AAV1N264</accession>
<dbReference type="PROSITE" id="PS50017">
    <property type="entry name" value="DEATH_DOMAIN"/>
    <property type="match status" value="1"/>
</dbReference>
<dbReference type="EMBL" id="CAWUFR010000012">
    <property type="protein sequence ID" value="CAK6953128.1"/>
    <property type="molecule type" value="Genomic_DNA"/>
</dbReference>
<keyword evidence="8" id="KW-0112">Calmodulin-binding</keyword>
<evidence type="ECO:0000256" key="10">
    <source>
        <dbReference type="ARBA" id="ARBA00023157"/>
    </source>
</evidence>
<evidence type="ECO:0000256" key="14">
    <source>
        <dbReference type="ARBA" id="ARBA00032338"/>
    </source>
</evidence>
<feature type="transmembrane region" description="Helical" evidence="17">
    <location>
        <begin position="183"/>
        <end position="207"/>
    </location>
</feature>
<feature type="domain" description="TNFR-Cys" evidence="20">
    <location>
        <begin position="134"/>
        <end position="175"/>
    </location>
</feature>
<dbReference type="GO" id="GO:0005516">
    <property type="term" value="F:calmodulin binding"/>
    <property type="evidence" value="ECO:0007669"/>
    <property type="project" value="UniProtKB-KW"/>
</dbReference>
<dbReference type="GO" id="GO:0097049">
    <property type="term" value="P:motor neuron apoptotic process"/>
    <property type="evidence" value="ECO:0007669"/>
    <property type="project" value="TreeGrafter"/>
</dbReference>
<evidence type="ECO:0000313" key="21">
    <source>
        <dbReference type="EMBL" id="CAK6953128.1"/>
    </source>
</evidence>
<evidence type="ECO:0000259" key="19">
    <source>
        <dbReference type="PROSITE" id="PS50017"/>
    </source>
</evidence>
<evidence type="ECO:0000256" key="13">
    <source>
        <dbReference type="ARBA" id="ARBA00030181"/>
    </source>
</evidence>
<keyword evidence="17" id="KW-1133">Transmembrane helix</keyword>
<dbReference type="InterPro" id="IPR000488">
    <property type="entry name" value="Death_dom"/>
</dbReference>
<dbReference type="GO" id="GO:0005031">
    <property type="term" value="F:tumor necrosis factor receptor activity"/>
    <property type="evidence" value="ECO:0007669"/>
    <property type="project" value="TreeGrafter"/>
</dbReference>
<dbReference type="SMART" id="SM00208">
    <property type="entry name" value="TNFR"/>
    <property type="match status" value="3"/>
</dbReference>
<keyword evidence="21" id="KW-0675">Receptor</keyword>
<dbReference type="AlphaFoldDB" id="A0AAV1N264"/>
<keyword evidence="12" id="KW-0449">Lipoprotein</keyword>
<name>A0AAV1N264_SCOSC</name>
<dbReference type="Gene3D" id="2.10.50.10">
    <property type="entry name" value="Tumor Necrosis Factor Receptor, subunit A, domain 2"/>
    <property type="match status" value="2"/>
</dbReference>
<keyword evidence="6 18" id="KW-0732">Signal</keyword>
<keyword evidence="22" id="KW-1185">Reference proteome</keyword>
<dbReference type="GO" id="GO:0045121">
    <property type="term" value="C:membrane raft"/>
    <property type="evidence" value="ECO:0007669"/>
    <property type="project" value="UniProtKB-SubCell"/>
</dbReference>
<feature type="signal peptide" evidence="18">
    <location>
        <begin position="1"/>
        <end position="27"/>
    </location>
</feature>
<feature type="disulfide bond" evidence="16">
    <location>
        <begin position="91"/>
        <end position="106"/>
    </location>
</feature>
<gene>
    <name evidence="21" type="ORF">FSCOSCO3_A037090</name>
</gene>
<evidence type="ECO:0000256" key="15">
    <source>
        <dbReference type="ARBA" id="ARBA00032502"/>
    </source>
</evidence>
<dbReference type="Proteomes" id="UP001314229">
    <property type="component" value="Unassembled WGS sequence"/>
</dbReference>
<dbReference type="PRINTS" id="PR01680">
    <property type="entry name" value="TNFACTORR6"/>
</dbReference>
<dbReference type="GO" id="GO:0006955">
    <property type="term" value="P:immune response"/>
    <property type="evidence" value="ECO:0007669"/>
    <property type="project" value="InterPro"/>
</dbReference>
<evidence type="ECO:0000259" key="20">
    <source>
        <dbReference type="PROSITE" id="PS50050"/>
    </source>
</evidence>
<comment type="caution">
    <text evidence="21">The sequence shown here is derived from an EMBL/GenBank/DDBJ whole genome shotgun (WGS) entry which is preliminary data.</text>
</comment>
<evidence type="ECO:0000256" key="3">
    <source>
        <dbReference type="ARBA" id="ARBA00015761"/>
    </source>
</evidence>
<organism evidence="21 22">
    <name type="scientific">Scomber scombrus</name>
    <name type="common">Atlantic mackerel</name>
    <name type="synonym">Scomber vernalis</name>
    <dbReference type="NCBI Taxonomy" id="13677"/>
    <lineage>
        <taxon>Eukaryota</taxon>
        <taxon>Metazoa</taxon>
        <taxon>Chordata</taxon>
        <taxon>Craniata</taxon>
        <taxon>Vertebrata</taxon>
        <taxon>Euteleostomi</taxon>
        <taxon>Actinopterygii</taxon>
        <taxon>Neopterygii</taxon>
        <taxon>Teleostei</taxon>
        <taxon>Neoteleostei</taxon>
        <taxon>Acanthomorphata</taxon>
        <taxon>Pelagiaria</taxon>
        <taxon>Scombriformes</taxon>
        <taxon>Scombridae</taxon>
        <taxon>Scomber</taxon>
    </lineage>
</organism>
<comment type="caution">
    <text evidence="16">Lacks conserved residue(s) required for the propagation of feature annotation.</text>
</comment>
<evidence type="ECO:0000256" key="16">
    <source>
        <dbReference type="PROSITE-ProRule" id="PRU00206"/>
    </source>
</evidence>
<keyword evidence="9" id="KW-0564">Palmitate</keyword>
<sequence length="363" mass="40485">MEASDPIMRSYCFIVVFTLFALSATQASVGLPAKFEGKARSYQSKGVIRSRREDCPHGTFNHENIECCKCNKGQRLKEACTATSSTKCEKCENGTYNSLPNALLSCELCISCSQPNANLDVREPCTSVSDTKCQCKKDHYCIGGMKDTCRLCNPCKMCGHDGIKEPCTATSNTVCNGKSEGGILPIILGVVLTILICGIAGTVFFLWKKKRRTQQDISRQENGNAILEMVPLNVPCVDLSPFVHDIAEVIEWKDMEAIATRTGVQKTIIEASKRNHPNDYQEQTLELLKEWVEQQGMQASEKLLYLCSASRSVVLFVWSCSCMKRHHVDANVSELLKQMCKKSEEDQGKGFELDVCKELKCEW</sequence>
<keyword evidence="17" id="KW-0472">Membrane</keyword>
<evidence type="ECO:0000256" key="11">
    <source>
        <dbReference type="ARBA" id="ARBA00023180"/>
    </source>
</evidence>
<dbReference type="PROSITE" id="PS50050">
    <property type="entry name" value="TNFR_NGFR_2"/>
    <property type="match status" value="2"/>
</dbReference>
<dbReference type="GO" id="GO:0031265">
    <property type="term" value="C:CD95 death-inducing signaling complex"/>
    <property type="evidence" value="ECO:0007669"/>
    <property type="project" value="TreeGrafter"/>
</dbReference>
<dbReference type="InterPro" id="IPR008063">
    <property type="entry name" value="Fas_rcpt"/>
</dbReference>
<dbReference type="Gene3D" id="1.10.533.10">
    <property type="entry name" value="Death Domain, Fas"/>
    <property type="match status" value="1"/>
</dbReference>
<evidence type="ECO:0000256" key="17">
    <source>
        <dbReference type="SAM" id="Phobius"/>
    </source>
</evidence>
<evidence type="ECO:0000256" key="1">
    <source>
        <dbReference type="ARBA" id="ARBA00004251"/>
    </source>
</evidence>
<keyword evidence="11" id="KW-0325">Glycoprotein</keyword>
<dbReference type="PANTHER" id="PTHR46874:SF1">
    <property type="entry name" value="TUMOR NECROSIS FACTOR RECEPTOR SUPERFAMILY MEMBER 6"/>
    <property type="match status" value="1"/>
</dbReference>
<dbReference type="Pfam" id="PF00020">
    <property type="entry name" value="TNFR_c6"/>
    <property type="match status" value="2"/>
</dbReference>
<proteinExistence type="predicted"/>
<keyword evidence="17" id="KW-0812">Transmembrane</keyword>
<evidence type="ECO:0000256" key="6">
    <source>
        <dbReference type="ARBA" id="ARBA00022729"/>
    </source>
</evidence>
<dbReference type="GO" id="GO:0097192">
    <property type="term" value="P:extrinsic apoptotic signaling pathway in absence of ligand"/>
    <property type="evidence" value="ECO:0007669"/>
    <property type="project" value="TreeGrafter"/>
</dbReference>
<dbReference type="InterPro" id="IPR011029">
    <property type="entry name" value="DEATH-like_dom_sf"/>
</dbReference>
<keyword evidence="10 16" id="KW-1015">Disulfide bond</keyword>
<keyword evidence="7" id="KW-0677">Repeat</keyword>
<dbReference type="GO" id="GO:0006924">
    <property type="term" value="P:activation-induced cell death of T cells"/>
    <property type="evidence" value="ECO:0007669"/>
    <property type="project" value="TreeGrafter"/>
</dbReference>
<feature type="domain" description="TNFR-Cys" evidence="20">
    <location>
        <begin position="90"/>
        <end position="133"/>
    </location>
</feature>
<evidence type="ECO:0000256" key="4">
    <source>
        <dbReference type="ARBA" id="ARBA00022475"/>
    </source>
</evidence>
<evidence type="ECO:0000256" key="2">
    <source>
        <dbReference type="ARBA" id="ARBA00004285"/>
    </source>
</evidence>
<dbReference type="GO" id="GO:0043066">
    <property type="term" value="P:negative regulation of apoptotic process"/>
    <property type="evidence" value="ECO:0007669"/>
    <property type="project" value="TreeGrafter"/>
</dbReference>
<dbReference type="GO" id="GO:0097527">
    <property type="term" value="P:necroptotic signaling pathway"/>
    <property type="evidence" value="ECO:0007669"/>
    <property type="project" value="TreeGrafter"/>
</dbReference>
<keyword evidence="4" id="KW-1003">Cell membrane</keyword>
<evidence type="ECO:0000256" key="8">
    <source>
        <dbReference type="ARBA" id="ARBA00022860"/>
    </source>
</evidence>
<reference evidence="21 22" key="1">
    <citation type="submission" date="2024-01" db="EMBL/GenBank/DDBJ databases">
        <authorList>
            <person name="Alioto T."/>
            <person name="Alioto T."/>
            <person name="Gomez Garrido J."/>
        </authorList>
    </citation>
    <scope>NUCLEOTIDE SEQUENCE [LARGE SCALE GENOMIC DNA]</scope>
</reference>
<feature type="repeat" description="TNFR-Cys" evidence="16">
    <location>
        <begin position="134"/>
        <end position="175"/>
    </location>
</feature>
<evidence type="ECO:0000256" key="9">
    <source>
        <dbReference type="ARBA" id="ARBA00023139"/>
    </source>
</evidence>